<protein>
    <submittedName>
        <fullName evidence="2">Uncharacterized protein</fullName>
    </submittedName>
</protein>
<sequence>MAIELFGDGGIIATAIAMIFALWQSIKARNLSGAIKALGKLWNSNNKEVTKTEDLPKEAQNVVAANADAILMTGALKKQITDRLAESRKDEILQIIYDNENDGIPGDS</sequence>
<dbReference type="GeneID" id="9743929"/>
<keyword evidence="1" id="KW-1133">Transmembrane helix</keyword>
<proteinExistence type="predicted"/>
<keyword evidence="1" id="KW-0812">Transmembrane</keyword>
<keyword evidence="3" id="KW-1185">Reference proteome</keyword>
<reference evidence="2 3" key="1">
    <citation type="journal article" date="2010" name="Stand. Genomic Sci.">
        <title>Complete genome sequence of Methanoplanus petrolearius type strain (SEBR 4847).</title>
        <authorList>
            <person name="Brambilla E."/>
            <person name="Djao O.D."/>
            <person name="Daligault H."/>
            <person name="Lapidus A."/>
            <person name="Lucas S."/>
            <person name="Hammon N."/>
            <person name="Nolan M."/>
            <person name="Tice H."/>
            <person name="Cheng J.F."/>
            <person name="Han C."/>
            <person name="Tapia R."/>
            <person name="Goodwin L."/>
            <person name="Pitluck S."/>
            <person name="Liolios K."/>
            <person name="Ivanova N."/>
            <person name="Mavromatis K."/>
            <person name="Mikhailova N."/>
            <person name="Pati A."/>
            <person name="Chen A."/>
            <person name="Palaniappan K."/>
            <person name="Land M."/>
            <person name="Hauser L."/>
            <person name="Chang Y.J."/>
            <person name="Jeffries C.D."/>
            <person name="Rohde M."/>
            <person name="Spring S."/>
            <person name="Sikorski J."/>
            <person name="Goker M."/>
            <person name="Woyke T."/>
            <person name="Bristow J."/>
            <person name="Eisen J.A."/>
            <person name="Markowitz V."/>
            <person name="Hugenholtz P."/>
            <person name="Kyrpides N.C."/>
            <person name="Klenk H.P."/>
        </authorList>
    </citation>
    <scope>NUCLEOTIDE SEQUENCE [LARGE SCALE GENOMIC DNA]</scope>
    <source>
        <strain evidence="3">DSM 11571 / OCM 486 / SEBR 4847</strain>
    </source>
</reference>
<feature type="transmembrane region" description="Helical" evidence="1">
    <location>
        <begin position="6"/>
        <end position="23"/>
    </location>
</feature>
<evidence type="ECO:0000313" key="2">
    <source>
        <dbReference type="EMBL" id="ADN36218.1"/>
    </source>
</evidence>
<dbReference type="KEGG" id="mpi:Mpet_1459"/>
<dbReference type="HOGENOM" id="CLU_2191057_0_0_2"/>
<organism evidence="2 3">
    <name type="scientific">Methanolacinia petrolearia (strain DSM 11571 / OCM 486 / SEBR 4847)</name>
    <name type="common">Methanoplanus petrolearius</name>
    <dbReference type="NCBI Taxonomy" id="679926"/>
    <lineage>
        <taxon>Archaea</taxon>
        <taxon>Methanobacteriati</taxon>
        <taxon>Methanobacteriota</taxon>
        <taxon>Stenosarchaea group</taxon>
        <taxon>Methanomicrobia</taxon>
        <taxon>Methanomicrobiales</taxon>
        <taxon>Methanomicrobiaceae</taxon>
        <taxon>Methanolacinia</taxon>
    </lineage>
</organism>
<dbReference type="Proteomes" id="UP000006565">
    <property type="component" value="Chromosome"/>
</dbReference>
<dbReference type="STRING" id="679926.Mpet_1459"/>
<dbReference type="RefSeq" id="WP_013329395.1">
    <property type="nucleotide sequence ID" value="NC_014507.1"/>
</dbReference>
<dbReference type="EMBL" id="CP002117">
    <property type="protein sequence ID" value="ADN36218.1"/>
    <property type="molecule type" value="Genomic_DNA"/>
</dbReference>
<keyword evidence="1" id="KW-0472">Membrane</keyword>
<name>E1RFI8_METP4</name>
<evidence type="ECO:0000313" key="3">
    <source>
        <dbReference type="Proteomes" id="UP000006565"/>
    </source>
</evidence>
<gene>
    <name evidence="2" type="ordered locus">Mpet_1459</name>
</gene>
<dbReference type="AlphaFoldDB" id="E1RFI8"/>
<evidence type="ECO:0000256" key="1">
    <source>
        <dbReference type="SAM" id="Phobius"/>
    </source>
</evidence>
<accession>E1RFI8</accession>